<keyword evidence="2" id="KW-1133">Transmembrane helix</keyword>
<name>A0A5C3QZM2_9AGAR</name>
<keyword evidence="4" id="KW-1185">Reference proteome</keyword>
<sequence length="196" mass="21064">MTTPPSATYPPSTVPGPEHTEPEDHTLLYWSYASASILAGFSVVLAIFPRMLVVLAHSASETGTSLTPLESFLGLHFGIWLAAIGISLLLNVPSLSPIPPSASHSSTHPLMITITVTSLLSSLLAYNNKDVQALSSLFSLGFFVIGVWGLWSLVFQGTARFSKKTGADKHTSSFMFKNKASASQHKKRYREAGGQD</sequence>
<dbReference type="PANTHER" id="PTHR39605">
    <property type="entry name" value="MAJOR FACILITATOR SUPERFAMILY (MFS) PROFILE DOMAIN-CONTAINING PROTEIN"/>
    <property type="match status" value="1"/>
</dbReference>
<feature type="transmembrane region" description="Helical" evidence="2">
    <location>
        <begin position="133"/>
        <end position="154"/>
    </location>
</feature>
<dbReference type="Proteomes" id="UP000305067">
    <property type="component" value="Unassembled WGS sequence"/>
</dbReference>
<dbReference type="AlphaFoldDB" id="A0A5C3QZM2"/>
<evidence type="ECO:0000256" key="2">
    <source>
        <dbReference type="SAM" id="Phobius"/>
    </source>
</evidence>
<evidence type="ECO:0000256" key="1">
    <source>
        <dbReference type="SAM" id="MobiDB-lite"/>
    </source>
</evidence>
<keyword evidence="2" id="KW-0812">Transmembrane</keyword>
<proteinExistence type="predicted"/>
<dbReference type="OrthoDB" id="2550114at2759"/>
<organism evidence="3 4">
    <name type="scientific">Pterulicium gracile</name>
    <dbReference type="NCBI Taxonomy" id="1884261"/>
    <lineage>
        <taxon>Eukaryota</taxon>
        <taxon>Fungi</taxon>
        <taxon>Dikarya</taxon>
        <taxon>Basidiomycota</taxon>
        <taxon>Agaricomycotina</taxon>
        <taxon>Agaricomycetes</taxon>
        <taxon>Agaricomycetidae</taxon>
        <taxon>Agaricales</taxon>
        <taxon>Pleurotineae</taxon>
        <taxon>Pterulaceae</taxon>
        <taxon>Pterulicium</taxon>
    </lineage>
</organism>
<protein>
    <submittedName>
        <fullName evidence="3">Uncharacterized protein</fullName>
    </submittedName>
</protein>
<reference evidence="3 4" key="1">
    <citation type="journal article" date="2019" name="Nat. Ecol. Evol.">
        <title>Megaphylogeny resolves global patterns of mushroom evolution.</title>
        <authorList>
            <person name="Varga T."/>
            <person name="Krizsan K."/>
            <person name="Foldi C."/>
            <person name="Dima B."/>
            <person name="Sanchez-Garcia M."/>
            <person name="Sanchez-Ramirez S."/>
            <person name="Szollosi G.J."/>
            <person name="Szarkandi J.G."/>
            <person name="Papp V."/>
            <person name="Albert L."/>
            <person name="Andreopoulos W."/>
            <person name="Angelini C."/>
            <person name="Antonin V."/>
            <person name="Barry K.W."/>
            <person name="Bougher N.L."/>
            <person name="Buchanan P."/>
            <person name="Buyck B."/>
            <person name="Bense V."/>
            <person name="Catcheside P."/>
            <person name="Chovatia M."/>
            <person name="Cooper J."/>
            <person name="Damon W."/>
            <person name="Desjardin D."/>
            <person name="Finy P."/>
            <person name="Geml J."/>
            <person name="Haridas S."/>
            <person name="Hughes K."/>
            <person name="Justo A."/>
            <person name="Karasinski D."/>
            <person name="Kautmanova I."/>
            <person name="Kiss B."/>
            <person name="Kocsube S."/>
            <person name="Kotiranta H."/>
            <person name="LaButti K.M."/>
            <person name="Lechner B.E."/>
            <person name="Liimatainen K."/>
            <person name="Lipzen A."/>
            <person name="Lukacs Z."/>
            <person name="Mihaltcheva S."/>
            <person name="Morgado L.N."/>
            <person name="Niskanen T."/>
            <person name="Noordeloos M.E."/>
            <person name="Ohm R.A."/>
            <person name="Ortiz-Santana B."/>
            <person name="Ovrebo C."/>
            <person name="Racz N."/>
            <person name="Riley R."/>
            <person name="Savchenko A."/>
            <person name="Shiryaev A."/>
            <person name="Soop K."/>
            <person name="Spirin V."/>
            <person name="Szebenyi C."/>
            <person name="Tomsovsky M."/>
            <person name="Tulloss R.E."/>
            <person name="Uehling J."/>
            <person name="Grigoriev I.V."/>
            <person name="Vagvolgyi C."/>
            <person name="Papp T."/>
            <person name="Martin F.M."/>
            <person name="Miettinen O."/>
            <person name="Hibbett D.S."/>
            <person name="Nagy L.G."/>
        </authorList>
    </citation>
    <scope>NUCLEOTIDE SEQUENCE [LARGE SCALE GENOMIC DNA]</scope>
    <source>
        <strain evidence="3 4">CBS 309.79</strain>
    </source>
</reference>
<dbReference type="EMBL" id="ML178814">
    <property type="protein sequence ID" value="TFL07473.1"/>
    <property type="molecule type" value="Genomic_DNA"/>
</dbReference>
<feature type="transmembrane region" description="Helical" evidence="2">
    <location>
        <begin position="69"/>
        <end position="90"/>
    </location>
</feature>
<evidence type="ECO:0000313" key="4">
    <source>
        <dbReference type="Proteomes" id="UP000305067"/>
    </source>
</evidence>
<dbReference type="PANTHER" id="PTHR39605:SF1">
    <property type="entry name" value="MAJOR FACILITATOR SUPERFAMILY (MFS) PROFILE DOMAIN-CONTAINING PROTEIN"/>
    <property type="match status" value="1"/>
</dbReference>
<feature type="region of interest" description="Disordered" evidence="1">
    <location>
        <begin position="1"/>
        <end position="20"/>
    </location>
</feature>
<evidence type="ECO:0000313" key="3">
    <source>
        <dbReference type="EMBL" id="TFL07473.1"/>
    </source>
</evidence>
<feature type="transmembrane region" description="Helical" evidence="2">
    <location>
        <begin position="110"/>
        <end position="126"/>
    </location>
</feature>
<feature type="transmembrane region" description="Helical" evidence="2">
    <location>
        <begin position="27"/>
        <end position="48"/>
    </location>
</feature>
<keyword evidence="2" id="KW-0472">Membrane</keyword>
<accession>A0A5C3QZM2</accession>
<gene>
    <name evidence="3" type="ORF">BDV98DRAFT_539219</name>
</gene>
<feature type="compositionally biased region" description="Low complexity" evidence="1">
    <location>
        <begin position="1"/>
        <end position="11"/>
    </location>
</feature>
<dbReference type="STRING" id="1884261.A0A5C3QZM2"/>